<dbReference type="PANTHER" id="PTHR45678">
    <property type="entry name" value="MITOCHONDRIAL 2-OXODICARBOXYLATE CARRIER 1-RELATED"/>
    <property type="match status" value="1"/>
</dbReference>
<dbReference type="InterPro" id="IPR018108">
    <property type="entry name" value="MCP_transmembrane"/>
</dbReference>
<feature type="transmembrane region" description="Helical" evidence="31">
    <location>
        <begin position="1187"/>
        <end position="1212"/>
    </location>
</feature>
<dbReference type="Proteomes" id="UP000664991">
    <property type="component" value="Chromosome 21"/>
</dbReference>
<dbReference type="Gene3D" id="2.60.220.30">
    <property type="match status" value="2"/>
</dbReference>
<evidence type="ECO:0000256" key="22">
    <source>
        <dbReference type="ARBA" id="ARBA00045192"/>
    </source>
</evidence>
<evidence type="ECO:0000256" key="27">
    <source>
        <dbReference type="ARBA" id="ARBA00076633"/>
    </source>
</evidence>
<evidence type="ECO:0000256" key="5">
    <source>
        <dbReference type="ARBA" id="ARBA00022448"/>
    </source>
</evidence>
<dbReference type="FunFam" id="2.60.220.30:FF:000011">
    <property type="entry name" value="P53-induced death domain protein 1"/>
    <property type="match status" value="1"/>
</dbReference>
<evidence type="ECO:0000256" key="24">
    <source>
        <dbReference type="ARBA" id="ARBA00056062"/>
    </source>
</evidence>
<keyword evidence="18" id="KW-0539">Nucleus</keyword>
<evidence type="ECO:0000256" key="9">
    <source>
        <dbReference type="ARBA" id="ARBA00022692"/>
    </source>
</evidence>
<evidence type="ECO:0000259" key="33">
    <source>
        <dbReference type="PROSITE" id="PS51145"/>
    </source>
</evidence>
<feature type="site" description="Cleavage; by autolysis" evidence="28">
    <location>
        <begin position="590"/>
        <end position="591"/>
    </location>
</feature>
<dbReference type="PANTHER" id="PTHR45678:SF3">
    <property type="entry name" value="MITOCHONDRIAL GLUTAMATE CARRIER 1"/>
    <property type="match status" value="1"/>
</dbReference>
<dbReference type="InterPro" id="IPR000488">
    <property type="entry name" value="Death_dom"/>
</dbReference>
<keyword evidence="12" id="KW-0999">Mitochondrion inner membrane</keyword>
<dbReference type="Pfam" id="PF10461">
    <property type="entry name" value="Peptidase_S68"/>
    <property type="match status" value="1"/>
</dbReference>
<dbReference type="Pfam" id="PF13855">
    <property type="entry name" value="LRR_8"/>
    <property type="match status" value="1"/>
</dbReference>
<dbReference type="Pfam" id="PF00531">
    <property type="entry name" value="Death"/>
    <property type="match status" value="1"/>
</dbReference>
<feature type="site" description="Cleavage; by autolysis" evidence="28">
    <location>
        <begin position="448"/>
        <end position="449"/>
    </location>
</feature>
<evidence type="ECO:0000256" key="14">
    <source>
        <dbReference type="ARBA" id="ARBA00022989"/>
    </source>
</evidence>
<dbReference type="InterPro" id="IPR023395">
    <property type="entry name" value="MCP_dom_sf"/>
</dbReference>
<evidence type="ECO:0000256" key="28">
    <source>
        <dbReference type="PIRSR" id="PIRSR619502-2"/>
    </source>
</evidence>
<evidence type="ECO:0000256" key="7">
    <source>
        <dbReference type="ARBA" id="ARBA00022553"/>
    </source>
</evidence>
<evidence type="ECO:0000256" key="3">
    <source>
        <dbReference type="ARBA" id="ARBA00004496"/>
    </source>
</evidence>
<feature type="repeat" description="Solcar" evidence="29">
    <location>
        <begin position="1118"/>
        <end position="1207"/>
    </location>
</feature>
<feature type="domain" description="Death" evidence="32">
    <location>
        <begin position="791"/>
        <end position="876"/>
    </location>
</feature>
<feature type="domain" description="ZU5" evidence="33">
    <location>
        <begin position="458"/>
        <end position="599"/>
    </location>
</feature>
<name>A0A836CRW6_SHEEP</name>
<keyword evidence="6" id="KW-0963">Cytoplasm</keyword>
<dbReference type="GO" id="GO:0016787">
    <property type="term" value="F:hydrolase activity"/>
    <property type="evidence" value="ECO:0007669"/>
    <property type="project" value="UniProtKB-KW"/>
</dbReference>
<dbReference type="InterPro" id="IPR051028">
    <property type="entry name" value="Mito_Solute_Carrier"/>
</dbReference>
<keyword evidence="17 29" id="KW-0472">Membrane</keyword>
<dbReference type="FunFam" id="2.60.220.30:FF:000010">
    <property type="entry name" value="p53-induced death domain-containing protein 1 isoform X2"/>
    <property type="match status" value="1"/>
</dbReference>
<dbReference type="InterPro" id="IPR001611">
    <property type="entry name" value="Leu-rich_rpt"/>
</dbReference>
<evidence type="ECO:0000256" key="23">
    <source>
        <dbReference type="ARBA" id="ARBA00048437"/>
    </source>
</evidence>
<comment type="function">
    <text evidence="22">Mitochondrial glutamate/H(+) symporter. Responsible for the transport of glutamate from the cytosol into the mitochondrial matrix with the concomitant import of a proton. Plays a role in the control of glucose-stimulated insulin secretion.</text>
</comment>
<evidence type="ECO:0000256" key="11">
    <source>
        <dbReference type="ARBA" id="ARBA00022737"/>
    </source>
</evidence>
<evidence type="ECO:0000256" key="29">
    <source>
        <dbReference type="PROSITE-ProRule" id="PRU00282"/>
    </source>
</evidence>
<comment type="similarity">
    <text evidence="4">Belongs to the mitochondrial carrier (TC 2.A.29) family.</text>
</comment>
<evidence type="ECO:0000256" key="1">
    <source>
        <dbReference type="ARBA" id="ARBA00004123"/>
    </source>
</evidence>
<evidence type="ECO:0000313" key="34">
    <source>
        <dbReference type="EMBL" id="KAG5196722.1"/>
    </source>
</evidence>
<keyword evidence="16" id="KW-0496">Mitochondrion</keyword>
<evidence type="ECO:0000256" key="13">
    <source>
        <dbReference type="ARBA" id="ARBA00022801"/>
    </source>
</evidence>
<dbReference type="GO" id="GO:0006974">
    <property type="term" value="P:DNA damage response"/>
    <property type="evidence" value="ECO:0007669"/>
    <property type="project" value="InterPro"/>
</dbReference>
<dbReference type="Gene3D" id="1.10.533.10">
    <property type="entry name" value="Death Domain, Fas"/>
    <property type="match status" value="1"/>
</dbReference>
<comment type="subcellular location">
    <subcellularLocation>
        <location evidence="3">Cytoplasm</location>
    </subcellularLocation>
    <subcellularLocation>
        <location evidence="2">Mitochondrion inner membrane</location>
        <topology evidence="2">Multi-pass membrane protein</topology>
    </subcellularLocation>
    <subcellularLocation>
        <location evidence="1">Nucleus</location>
    </subcellularLocation>
</comment>
<dbReference type="InterPro" id="IPR019502">
    <property type="entry name" value="Peptidase_S68_pidd"/>
</dbReference>
<dbReference type="FunFam" id="1.10.533.10:FF:000033">
    <property type="entry name" value="p53-induced death domain-containing protein 1 isoform X1"/>
    <property type="match status" value="1"/>
</dbReference>
<evidence type="ECO:0000256" key="31">
    <source>
        <dbReference type="SAM" id="Phobius"/>
    </source>
</evidence>
<dbReference type="PROSITE" id="PS50920">
    <property type="entry name" value="SOLCAR"/>
    <property type="match status" value="3"/>
</dbReference>
<comment type="catalytic activity">
    <reaction evidence="23">
        <text>L-glutamate(in) + H(+)(in) = L-glutamate(out) + H(+)(out)</text>
        <dbReference type="Rhea" id="RHEA:70955"/>
        <dbReference type="ChEBI" id="CHEBI:15378"/>
        <dbReference type="ChEBI" id="CHEBI:29985"/>
    </reaction>
</comment>
<evidence type="ECO:0000256" key="12">
    <source>
        <dbReference type="ARBA" id="ARBA00022792"/>
    </source>
</evidence>
<evidence type="ECO:0000256" key="26">
    <source>
        <dbReference type="ARBA" id="ARBA00070647"/>
    </source>
</evidence>
<evidence type="ECO:0000256" key="25">
    <source>
        <dbReference type="ARBA" id="ARBA00063478"/>
    </source>
</evidence>
<dbReference type="GO" id="GO:0015183">
    <property type="term" value="F:L-aspartate transmembrane transporter activity"/>
    <property type="evidence" value="ECO:0007669"/>
    <property type="project" value="TreeGrafter"/>
</dbReference>
<dbReference type="PRINTS" id="PR00926">
    <property type="entry name" value="MITOCARRIER"/>
</dbReference>
<feature type="repeat" description="Solcar" evidence="29">
    <location>
        <begin position="901"/>
        <end position="988"/>
    </location>
</feature>
<dbReference type="InterPro" id="IPR002067">
    <property type="entry name" value="MCP"/>
</dbReference>
<keyword evidence="13" id="KW-0378">Hydrolase</keyword>
<protein>
    <recommendedName>
        <fullName evidence="19">Mitochondrial glutamate carrier 1</fullName>
    </recommendedName>
    <alternativeName>
        <fullName evidence="21">Glutamate/H(+) symporter 1</fullName>
    </alternativeName>
    <alternativeName>
        <fullName evidence="27">Leucine-rich repeat and death domain-containing protein</fullName>
    </alternativeName>
    <alternativeName>
        <fullName evidence="20">Solute carrier family 25 member 22</fullName>
    </alternativeName>
    <alternativeName>
        <fullName evidence="26">p53-induced death domain-containing protein 1</fullName>
    </alternativeName>
</protein>
<dbReference type="GO" id="GO:0005743">
    <property type="term" value="C:mitochondrial inner membrane"/>
    <property type="evidence" value="ECO:0007669"/>
    <property type="project" value="UniProtKB-SubCell"/>
</dbReference>
<dbReference type="SMART" id="SM00005">
    <property type="entry name" value="DEATH"/>
    <property type="match status" value="1"/>
</dbReference>
<dbReference type="SUPFAM" id="SSF52058">
    <property type="entry name" value="L domain-like"/>
    <property type="match status" value="1"/>
</dbReference>
<sequence length="1217" mass="132371">MAAVEAGPVPATSAPEDAARDASEAVSAGPEVPPLPAGNRLSLHLHPGGCRQLLRLCAQQAPQLLEVDFLQLSGHEDPQLLEAALARLPWSLPRLRSLVLKGGQRRDALGACLRGSLTTLPASLSSLAHLAHLDLSFNSLETLPACVPQMCGLDALLLSRNCLSELPAALGTLPALTFLAVTHNRLRTLPPALGALSSLQRLDLSGNLLEALPPEIGGLGSLAELNLASNRLQSLPSSLAGLRALRLFILHSNLLASVPASLACLPLLTRLDLRDNQLRDVPPELLEAPFVRLQGNPLGRPPPDPPSPPGTPVVPEMPRLLLTSDLDSFAVTPQGCSVTLACGVRLQFPAGAAAAPVTIRYRLWPPEPRLVPLGPHDALLSGVLELQPHGAAFQQEVGLWLLFVPPRARRCREVVVRTLSGNSWSDLETCLEEEAPTRLWAHCQVPHFSWFLVVSRPVSDARLVPPEGTLLCSSGHAGVRVTFPPGATEEPRRVRMQVVHVGSRALQALLGEPEAASSPLLCLSQSSPSSFLRPVTVQLPLPPGVTGLSLDRARLHLLHRAAPTAAWDDVTAQVALELTHLYARFRVTRFSWYWLWYTTKACVGSLAQKAWERLRLHRVNLIALQRRRDPKQVLLQCLPRSKVDATLRRLLERYRGPEPSDTVEMFEGEKFFAAFERGIDIDADRPDCVEGRLCFVFYSHLKNLKEVYVTTALDRRARAVRGQVSFYRGEVPEGVPEEAEAARQKRGPAALWMATLPIKLPRLRGCEGPTREPGLSLAPLNLGDAETGFLTQSNLLNVAGRLGPDWPAVALHLGLPYRELQRIRHEFRDDLDGQVRHMLFSWAERQAGQPGAAGRLVQALEQSDRRDVAEEVRAVLELGRRKYQEGIRHTSLAPRNLASPDRLPAKLINGGIAGLIGVTCVFPIDLAKTRLQNQQNGQRVYTSMSDCLIKTIRSEGYFGMYRGAAVNLTLVTPEKAIKLAANDFFRHQLSKDGQQLTLLKEMLAGCGAGTCQVIVTTPMEMLKIQLQDAGRLAAQRKILSAQAQLSGQGSAQPSVEAPATPRPTATQLTRDLLRSRGIAGLYKGLGATLLRDVPFSIVYFPLFANLNELGRPAPGEKSPFYVSFLAGCVAGSAAAVAVNPCDVVKTRLQSLQRGINEDTYSGFLDCARKILRNEGPSAFLKGAYCRALVIAPLFGIAQVVYFLGIAETLLGLPRIQP</sequence>
<keyword evidence="8" id="KW-0433">Leucine-rich repeat</keyword>
<dbReference type="SMART" id="SM00369">
    <property type="entry name" value="LRR_TYP"/>
    <property type="match status" value="6"/>
</dbReference>
<dbReference type="Pfam" id="PF00791">
    <property type="entry name" value="ZU5"/>
    <property type="match status" value="2"/>
</dbReference>
<comment type="caution">
    <text evidence="34">The sequence shown here is derived from an EMBL/GenBank/DDBJ whole genome shotgun (WGS) entry which is preliminary data.</text>
</comment>
<dbReference type="GO" id="GO:0005634">
    <property type="term" value="C:nucleus"/>
    <property type="evidence" value="ECO:0007669"/>
    <property type="project" value="UniProtKB-SubCell"/>
</dbReference>
<evidence type="ECO:0000256" key="19">
    <source>
        <dbReference type="ARBA" id="ARBA00040262"/>
    </source>
</evidence>
<dbReference type="PROSITE" id="PS50017">
    <property type="entry name" value="DEATH_DOMAIN"/>
    <property type="match status" value="1"/>
</dbReference>
<keyword evidence="10" id="KW-0053">Apoptosis</keyword>
<dbReference type="SMART" id="SM00364">
    <property type="entry name" value="LRR_BAC"/>
    <property type="match status" value="5"/>
</dbReference>
<keyword evidence="9 29" id="KW-0812">Transmembrane</keyword>
<dbReference type="EMBL" id="JAEMGP010000021">
    <property type="protein sequence ID" value="KAG5196722.1"/>
    <property type="molecule type" value="Genomic_DNA"/>
</dbReference>
<feature type="repeat" description="Solcar" evidence="29">
    <location>
        <begin position="996"/>
        <end position="1109"/>
    </location>
</feature>
<dbReference type="GO" id="GO:0007165">
    <property type="term" value="P:signal transduction"/>
    <property type="evidence" value="ECO:0007669"/>
    <property type="project" value="InterPro"/>
</dbReference>
<keyword evidence="15" id="KW-0007">Acetylation</keyword>
<evidence type="ECO:0000256" key="21">
    <source>
        <dbReference type="ARBA" id="ARBA00041922"/>
    </source>
</evidence>
<dbReference type="GO" id="GO:0006915">
    <property type="term" value="P:apoptotic process"/>
    <property type="evidence" value="ECO:0007669"/>
    <property type="project" value="UniProtKB-KW"/>
</dbReference>
<keyword evidence="7" id="KW-0597">Phosphoprotein</keyword>
<evidence type="ECO:0000313" key="35">
    <source>
        <dbReference type="Proteomes" id="UP000664991"/>
    </source>
</evidence>
<evidence type="ECO:0000256" key="17">
    <source>
        <dbReference type="ARBA" id="ARBA00023136"/>
    </source>
</evidence>
<evidence type="ECO:0000256" key="4">
    <source>
        <dbReference type="ARBA" id="ARBA00006375"/>
    </source>
</evidence>
<reference evidence="34 35" key="1">
    <citation type="submission" date="2020-12" db="EMBL/GenBank/DDBJ databases">
        <title>De novo assembly of Tibetan sheep genome.</title>
        <authorList>
            <person name="Li X."/>
        </authorList>
    </citation>
    <scope>NUCLEOTIDE SEQUENCE [LARGE SCALE GENOMIC DNA]</scope>
    <source>
        <tissue evidence="34">Heart</tissue>
    </source>
</reference>
<dbReference type="CDD" id="cd08779">
    <property type="entry name" value="Death_PIDD"/>
    <property type="match status" value="1"/>
</dbReference>
<evidence type="ECO:0000256" key="18">
    <source>
        <dbReference type="ARBA" id="ARBA00023242"/>
    </source>
</evidence>
<dbReference type="PROSITE" id="PS51450">
    <property type="entry name" value="LRR"/>
    <property type="match status" value="1"/>
</dbReference>
<feature type="region of interest" description="Disordered" evidence="30">
    <location>
        <begin position="1"/>
        <end position="33"/>
    </location>
</feature>
<dbReference type="FunFam" id="3.80.10.10:FF:000817">
    <property type="entry name" value="P53-induced death domain protein 1"/>
    <property type="match status" value="1"/>
</dbReference>
<organism evidence="34 35">
    <name type="scientific">Ovis aries</name>
    <name type="common">Sheep</name>
    <dbReference type="NCBI Taxonomy" id="9940"/>
    <lineage>
        <taxon>Eukaryota</taxon>
        <taxon>Metazoa</taxon>
        <taxon>Chordata</taxon>
        <taxon>Craniata</taxon>
        <taxon>Vertebrata</taxon>
        <taxon>Euteleostomi</taxon>
        <taxon>Mammalia</taxon>
        <taxon>Eutheria</taxon>
        <taxon>Laurasiatheria</taxon>
        <taxon>Artiodactyla</taxon>
        <taxon>Ruminantia</taxon>
        <taxon>Pecora</taxon>
        <taxon>Bovidae</taxon>
        <taxon>Caprinae</taxon>
        <taxon>Ovis</taxon>
    </lineage>
</organism>
<gene>
    <name evidence="34" type="ORF">JEQ12_011408</name>
</gene>
<evidence type="ECO:0000259" key="32">
    <source>
        <dbReference type="PROSITE" id="PS50017"/>
    </source>
</evidence>
<evidence type="ECO:0000256" key="15">
    <source>
        <dbReference type="ARBA" id="ARBA00022990"/>
    </source>
</evidence>
<accession>A0A836CRW6</accession>
<comment type="function">
    <text evidence="24">Component of the DNA damage/stress response pathway that functions downstream of p53/TP53 and can either promote cell survival or apoptosis. Associated with CRADD and the CASP2 caspase, it forms the PIDDosome a complex that activates CASP2 and triggers apoptosis. Associated with IKBKG and RIPK1, it enhances sumoylation and ubiquitination of IKBKG which is important for activation of the transcription factor NF-kappa-B.</text>
</comment>
<proteinExistence type="inferred from homology"/>
<dbReference type="InterPro" id="IPR032675">
    <property type="entry name" value="LRR_dom_sf"/>
</dbReference>
<dbReference type="Gene3D" id="3.80.10.10">
    <property type="entry name" value="Ribonuclease Inhibitor"/>
    <property type="match status" value="1"/>
</dbReference>
<feature type="region of interest" description="Disordered" evidence="30">
    <location>
        <begin position="294"/>
        <end position="314"/>
    </location>
</feature>
<dbReference type="PROSITE" id="PS51145">
    <property type="entry name" value="ZU5"/>
    <property type="match status" value="2"/>
</dbReference>
<dbReference type="InterPro" id="IPR003591">
    <property type="entry name" value="Leu-rich_rpt_typical-subtyp"/>
</dbReference>
<dbReference type="SUPFAM" id="SSF47986">
    <property type="entry name" value="DEATH domain"/>
    <property type="match status" value="1"/>
</dbReference>
<dbReference type="SUPFAM" id="SSF103506">
    <property type="entry name" value="Mitochondrial carrier"/>
    <property type="match status" value="1"/>
</dbReference>
<dbReference type="GO" id="GO:0005313">
    <property type="term" value="F:L-glutamate transmembrane transporter activity"/>
    <property type="evidence" value="ECO:0007669"/>
    <property type="project" value="UniProtKB-ARBA"/>
</dbReference>
<evidence type="ECO:0000256" key="30">
    <source>
        <dbReference type="SAM" id="MobiDB-lite"/>
    </source>
</evidence>
<feature type="compositionally biased region" description="Pro residues" evidence="30">
    <location>
        <begin position="299"/>
        <end position="312"/>
    </location>
</feature>
<dbReference type="Gene3D" id="1.50.40.10">
    <property type="entry name" value="Mitochondrial carrier domain"/>
    <property type="match status" value="1"/>
</dbReference>
<keyword evidence="14 31" id="KW-1133">Transmembrane helix</keyword>
<evidence type="ECO:0000256" key="2">
    <source>
        <dbReference type="ARBA" id="ARBA00004448"/>
    </source>
</evidence>
<evidence type="ECO:0000256" key="16">
    <source>
        <dbReference type="ARBA" id="ARBA00023128"/>
    </source>
</evidence>
<dbReference type="AlphaFoldDB" id="A0A836CRW6"/>
<dbReference type="Pfam" id="PF00153">
    <property type="entry name" value="Mito_carr"/>
    <property type="match status" value="3"/>
</dbReference>
<dbReference type="FunFam" id="1.50.40.10:FF:000017">
    <property type="entry name" value="Solute carrier family 25 member 22a"/>
    <property type="match status" value="1"/>
</dbReference>
<dbReference type="InterPro" id="IPR011029">
    <property type="entry name" value="DEATH-like_dom_sf"/>
</dbReference>
<evidence type="ECO:0000256" key="10">
    <source>
        <dbReference type="ARBA" id="ARBA00022703"/>
    </source>
</evidence>
<comment type="subunit">
    <text evidence="25">Forms a complex named the PIDDosome with CASP2 and CRADD. Forms a complex with IKBKG and RIPK1. Interacts with FADD and MADD.</text>
</comment>
<dbReference type="GO" id="GO:0043490">
    <property type="term" value="P:malate-aspartate shuttle"/>
    <property type="evidence" value="ECO:0007669"/>
    <property type="project" value="TreeGrafter"/>
</dbReference>
<keyword evidence="11" id="KW-0677">Repeat</keyword>
<dbReference type="InterPro" id="IPR000906">
    <property type="entry name" value="ZU5_dom"/>
</dbReference>
<evidence type="ECO:0000256" key="6">
    <source>
        <dbReference type="ARBA" id="ARBA00022490"/>
    </source>
</evidence>
<evidence type="ECO:0000256" key="8">
    <source>
        <dbReference type="ARBA" id="ARBA00022614"/>
    </source>
</evidence>
<feature type="domain" description="ZU5" evidence="33">
    <location>
        <begin position="325"/>
        <end position="457"/>
    </location>
</feature>
<evidence type="ECO:0000256" key="20">
    <source>
        <dbReference type="ARBA" id="ARBA00041877"/>
    </source>
</evidence>
<keyword evidence="5" id="KW-0813">Transport</keyword>